<reference evidence="2" key="1">
    <citation type="submission" date="2022-10" db="EMBL/GenBank/DDBJ databases">
        <title>The complete genomes of actinobacterial strains from the NBC collection.</title>
        <authorList>
            <person name="Joergensen T.S."/>
            <person name="Alvarez Arevalo M."/>
            <person name="Sterndorff E.B."/>
            <person name="Faurdal D."/>
            <person name="Vuksanovic O."/>
            <person name="Mourched A.-S."/>
            <person name="Charusanti P."/>
            <person name="Shaw S."/>
            <person name="Blin K."/>
            <person name="Weber T."/>
        </authorList>
    </citation>
    <scope>NUCLEOTIDE SEQUENCE</scope>
    <source>
        <strain evidence="2">NBC_00119</strain>
    </source>
</reference>
<organism evidence="2">
    <name type="scientific">Streptomyces sp. NBC_00119</name>
    <dbReference type="NCBI Taxonomy" id="2975659"/>
    <lineage>
        <taxon>Bacteria</taxon>
        <taxon>Bacillati</taxon>
        <taxon>Actinomycetota</taxon>
        <taxon>Actinomycetes</taxon>
        <taxon>Kitasatosporales</taxon>
        <taxon>Streptomycetaceae</taxon>
        <taxon>Streptomyces</taxon>
    </lineage>
</organism>
<protein>
    <submittedName>
        <fullName evidence="2">DUF6528 family protein</fullName>
    </submittedName>
</protein>
<dbReference type="EMBL" id="CP108195">
    <property type="protein sequence ID" value="WTS17696.1"/>
    <property type="molecule type" value="Genomic_DNA"/>
</dbReference>
<sequence>MKRRSLLRAVVTTGVAAAAGAADVRSAAAATDYLIVVVEQAANQIQRFSNSTTDWNTSPEWHWSAPSTDSWKYLADAKRRLTANWDDVLVCCANGTASTGGRAAMVRESDQAVVWTAVVPGNPHSVERIDGHGAIVTASAKQRATGDSYENGGGINLFVPSTHGGLPPTSFADSISTGFPGAHGVLWDDSNECLLAIGDNELRAYRLVTISSGIITGLSKVATLAFSGTGHDLQPDYASPDILYTVGGDAGNPDHGIWKTRLTFNSAAATWTFASPARLYDWYFTKSFSRLPDGTEFWVDAPSAATWWNDTVGFSGRSDSVRTGAKFYKARFWSHVLS</sequence>
<proteinExistence type="predicted"/>
<feature type="chain" id="PRO_5043973210" evidence="1">
    <location>
        <begin position="22"/>
        <end position="338"/>
    </location>
</feature>
<gene>
    <name evidence="2" type="ORF">OHU69_45735</name>
</gene>
<dbReference type="InterPro" id="IPR045383">
    <property type="entry name" value="DUF6528"/>
</dbReference>
<accession>A0AAU1UKB6</accession>
<keyword evidence="1" id="KW-0732">Signal</keyword>
<dbReference type="AlphaFoldDB" id="A0AAU1UKB6"/>
<feature type="signal peptide" evidence="1">
    <location>
        <begin position="1"/>
        <end position="21"/>
    </location>
</feature>
<evidence type="ECO:0000256" key="1">
    <source>
        <dbReference type="SAM" id="SignalP"/>
    </source>
</evidence>
<dbReference type="Pfam" id="PF20138">
    <property type="entry name" value="DUF6528"/>
    <property type="match status" value="1"/>
</dbReference>
<dbReference type="InterPro" id="IPR006311">
    <property type="entry name" value="TAT_signal"/>
</dbReference>
<dbReference type="PROSITE" id="PS51318">
    <property type="entry name" value="TAT"/>
    <property type="match status" value="1"/>
</dbReference>
<name>A0AAU1UKB6_9ACTN</name>
<evidence type="ECO:0000313" key="2">
    <source>
        <dbReference type="EMBL" id="WTS17696.1"/>
    </source>
</evidence>